<dbReference type="EMBL" id="JAUEDK010000008">
    <property type="protein sequence ID" value="MDN0074537.1"/>
    <property type="molecule type" value="Genomic_DNA"/>
</dbReference>
<evidence type="ECO:0000313" key="2">
    <source>
        <dbReference type="Proteomes" id="UP001168540"/>
    </source>
</evidence>
<gene>
    <name evidence="1" type="ORF">QU481_06455</name>
</gene>
<evidence type="ECO:0008006" key="3">
    <source>
        <dbReference type="Google" id="ProtNLM"/>
    </source>
</evidence>
<reference evidence="1" key="1">
    <citation type="submission" date="2023-06" db="EMBL/GenBank/DDBJ databases">
        <authorList>
            <person name="Zhang S."/>
        </authorList>
    </citation>
    <scope>NUCLEOTIDE SEQUENCE</scope>
    <source>
        <strain evidence="1">SG2303</strain>
    </source>
</reference>
<proteinExistence type="predicted"/>
<name>A0ABT7XL66_9NEIS</name>
<dbReference type="RefSeq" id="WP_289829108.1">
    <property type="nucleotide sequence ID" value="NZ_JAUEDK010000008.1"/>
</dbReference>
<comment type="caution">
    <text evidence="1">The sequence shown here is derived from an EMBL/GenBank/DDBJ whole genome shotgun (WGS) entry which is preliminary data.</text>
</comment>
<protein>
    <recommendedName>
        <fullName evidence="3">LysR substrate-binding domain-containing protein</fullName>
    </recommendedName>
</protein>
<dbReference type="Proteomes" id="UP001168540">
    <property type="component" value="Unassembled WGS sequence"/>
</dbReference>
<accession>A0ABT7XL66</accession>
<sequence>MHIALYSYHSAAQLEGLRERSLDVALVSEPPTTRIWIRRWC</sequence>
<keyword evidence="2" id="KW-1185">Reference proteome</keyword>
<organism evidence="1 2">
    <name type="scientific">Crenobacter oryzisoli</name>
    <dbReference type="NCBI Taxonomy" id="3056844"/>
    <lineage>
        <taxon>Bacteria</taxon>
        <taxon>Pseudomonadati</taxon>
        <taxon>Pseudomonadota</taxon>
        <taxon>Betaproteobacteria</taxon>
        <taxon>Neisseriales</taxon>
        <taxon>Neisseriaceae</taxon>
        <taxon>Crenobacter</taxon>
    </lineage>
</organism>
<evidence type="ECO:0000313" key="1">
    <source>
        <dbReference type="EMBL" id="MDN0074537.1"/>
    </source>
</evidence>